<keyword evidence="5" id="KW-0411">Iron-sulfur</keyword>
<feature type="domain" description="2Fe-2S ferredoxin-type" evidence="7">
    <location>
        <begin position="2"/>
        <end position="104"/>
    </location>
</feature>
<gene>
    <name evidence="8" type="ORF">M1B35_28165</name>
</gene>
<organism evidence="8 9">
    <name type="scientific">Pseudomonas morbosilactucae</name>
    <dbReference type="NCBI Taxonomy" id="2938197"/>
    <lineage>
        <taxon>Bacteria</taxon>
        <taxon>Pseudomonadati</taxon>
        <taxon>Pseudomonadota</taxon>
        <taxon>Gammaproteobacteria</taxon>
        <taxon>Pseudomonadales</taxon>
        <taxon>Pseudomonadaceae</taxon>
        <taxon>Pseudomonas</taxon>
    </lineage>
</organism>
<dbReference type="PANTHER" id="PTHR23426">
    <property type="entry name" value="FERREDOXIN/ADRENODOXIN"/>
    <property type="match status" value="1"/>
</dbReference>
<protein>
    <submittedName>
        <fullName evidence="8">2Fe-2S iron-sulfur cluster-binding protein</fullName>
    </submittedName>
</protein>
<reference evidence="8 9" key="1">
    <citation type="journal article" date="2022" name="Int. J. Syst. Evol. Microbiol.">
        <title>Pseudomonas aegrilactucae sp. nov. and Pseudomonas morbosilactucae sp. nov., pathogens causing bacterial rot of lettuce in Japan.</title>
        <authorList>
            <person name="Sawada H."/>
            <person name="Fujikawa T."/>
            <person name="Satou M."/>
        </authorList>
    </citation>
    <scope>NUCLEOTIDE SEQUENCE [LARGE SCALE GENOMIC DNA]</scope>
    <source>
        <strain evidence="8 9">MAFF 302046</strain>
    </source>
</reference>
<dbReference type="Gene3D" id="3.10.20.30">
    <property type="match status" value="1"/>
</dbReference>
<dbReference type="RefSeq" id="WP_123333983.1">
    <property type="nucleotide sequence ID" value="NZ_JALQCX010000064.1"/>
</dbReference>
<evidence type="ECO:0000256" key="2">
    <source>
        <dbReference type="ARBA" id="ARBA00022714"/>
    </source>
</evidence>
<reference evidence="8 9" key="2">
    <citation type="journal article" date="2023" name="Plant Pathol.">
        <title>Dismantling and reorganizing Pseudomonas marginalis sensu#lato.</title>
        <authorList>
            <person name="Sawada H."/>
            <person name="Fujikawa T."/>
            <person name="Satou M."/>
        </authorList>
    </citation>
    <scope>NUCLEOTIDE SEQUENCE [LARGE SCALE GENOMIC DNA]</scope>
    <source>
        <strain evidence="8 9">MAFF 302046</strain>
    </source>
</reference>
<dbReference type="Pfam" id="PF00111">
    <property type="entry name" value="Fer2"/>
    <property type="match status" value="1"/>
</dbReference>
<evidence type="ECO:0000313" key="9">
    <source>
        <dbReference type="Proteomes" id="UP001155163"/>
    </source>
</evidence>
<comment type="cofactor">
    <cofactor evidence="6">
        <name>[2Fe-2S] cluster</name>
        <dbReference type="ChEBI" id="CHEBI:190135"/>
    </cofactor>
</comment>
<evidence type="ECO:0000256" key="1">
    <source>
        <dbReference type="ARBA" id="ARBA00010914"/>
    </source>
</evidence>
<evidence type="ECO:0000256" key="6">
    <source>
        <dbReference type="ARBA" id="ARBA00034078"/>
    </source>
</evidence>
<comment type="similarity">
    <text evidence="1">Belongs to the adrenodoxin/putidaredoxin family.</text>
</comment>
<keyword evidence="3" id="KW-0479">Metal-binding</keyword>
<dbReference type="InterPro" id="IPR001055">
    <property type="entry name" value="Adrenodoxin-like"/>
</dbReference>
<evidence type="ECO:0000259" key="7">
    <source>
        <dbReference type="PROSITE" id="PS51085"/>
    </source>
</evidence>
<accession>A0ABT0JPP2</accession>
<dbReference type="InterPro" id="IPR012675">
    <property type="entry name" value="Beta-grasp_dom_sf"/>
</dbReference>
<proteinExistence type="inferred from homology"/>
<dbReference type="EMBL" id="JALQCX010000064">
    <property type="protein sequence ID" value="MCK9817903.1"/>
    <property type="molecule type" value="Genomic_DNA"/>
</dbReference>
<evidence type="ECO:0000256" key="5">
    <source>
        <dbReference type="ARBA" id="ARBA00023014"/>
    </source>
</evidence>
<dbReference type="PANTHER" id="PTHR23426:SF65">
    <property type="entry name" value="FERREDOXIN-2, MITOCHONDRIAL"/>
    <property type="match status" value="1"/>
</dbReference>
<dbReference type="InterPro" id="IPR001041">
    <property type="entry name" value="2Fe-2S_ferredoxin-type"/>
</dbReference>
<dbReference type="InterPro" id="IPR036010">
    <property type="entry name" value="2Fe-2S_ferredoxin-like_sf"/>
</dbReference>
<comment type="caution">
    <text evidence="8">The sequence shown here is derived from an EMBL/GenBank/DDBJ whole genome shotgun (WGS) entry which is preliminary data.</text>
</comment>
<keyword evidence="9" id="KW-1185">Reference proteome</keyword>
<sequence>MPTINVICRDGGQMQVRAPVGISLMEALRDAGVDDVRALCGGCCSCATCHVFVLQGAEHLAPMGSDEADMLDCSLYRRDTSRLACQLNLDASSEGLCVEVAPDE</sequence>
<keyword evidence="4" id="KW-0408">Iron</keyword>
<evidence type="ECO:0000256" key="4">
    <source>
        <dbReference type="ARBA" id="ARBA00023004"/>
    </source>
</evidence>
<dbReference type="CDD" id="cd00207">
    <property type="entry name" value="fer2"/>
    <property type="match status" value="1"/>
</dbReference>
<name>A0ABT0JPP2_9PSED</name>
<dbReference type="Proteomes" id="UP001155163">
    <property type="component" value="Unassembled WGS sequence"/>
</dbReference>
<evidence type="ECO:0000313" key="8">
    <source>
        <dbReference type="EMBL" id="MCK9817903.1"/>
    </source>
</evidence>
<dbReference type="PROSITE" id="PS51085">
    <property type="entry name" value="2FE2S_FER_2"/>
    <property type="match status" value="1"/>
</dbReference>
<evidence type="ECO:0000256" key="3">
    <source>
        <dbReference type="ARBA" id="ARBA00022723"/>
    </source>
</evidence>
<dbReference type="PRINTS" id="PR00355">
    <property type="entry name" value="ADRENODOXIN"/>
</dbReference>
<keyword evidence="2" id="KW-0001">2Fe-2S</keyword>
<dbReference type="SUPFAM" id="SSF54292">
    <property type="entry name" value="2Fe-2S ferredoxin-like"/>
    <property type="match status" value="1"/>
</dbReference>